<organism evidence="2">
    <name type="scientific">hydrothermal vent metagenome</name>
    <dbReference type="NCBI Taxonomy" id="652676"/>
    <lineage>
        <taxon>unclassified sequences</taxon>
        <taxon>metagenomes</taxon>
        <taxon>ecological metagenomes</taxon>
    </lineage>
</organism>
<gene>
    <name evidence="2" type="ORF">MNB_SV-15-321</name>
</gene>
<dbReference type="InterPro" id="IPR011335">
    <property type="entry name" value="Restrct_endonuc-II-like"/>
</dbReference>
<name>A0A1W1EIE2_9ZZZZ</name>
<evidence type="ECO:0000259" key="1">
    <source>
        <dbReference type="Pfam" id="PF05685"/>
    </source>
</evidence>
<sequence>MGALRDELPHYTYDDYKIWEGNWELIDGIPYAMAPSPIFEHQDISGNIHIELKSKLKKCKNCRSALAVDWVVSDDTVVCPDNSVVCGGFKTKFITTTPKIIFEVLSPSTKRVDRNRKYNLFQEEGVEYYILVEPKGSFAEVYKLENGFYKLQGEFSDEKFIFELDDCKIKFDFENIFED</sequence>
<proteinExistence type="predicted"/>
<evidence type="ECO:0000313" key="2">
    <source>
        <dbReference type="EMBL" id="SHO80607.1"/>
    </source>
</evidence>
<dbReference type="AlphaFoldDB" id="A0A1W1EIE2"/>
<dbReference type="CDD" id="cd06260">
    <property type="entry name" value="DUF820-like"/>
    <property type="match status" value="1"/>
</dbReference>
<dbReference type="Gene3D" id="3.90.1570.10">
    <property type="entry name" value="tt1808, chain A"/>
    <property type="match status" value="1"/>
</dbReference>
<feature type="domain" description="Putative restriction endonuclease" evidence="1">
    <location>
        <begin position="15"/>
        <end position="156"/>
    </location>
</feature>
<accession>A0A1W1EIE2</accession>
<reference evidence="2" key="1">
    <citation type="submission" date="2016-10" db="EMBL/GenBank/DDBJ databases">
        <authorList>
            <person name="de Groot N.N."/>
        </authorList>
    </citation>
    <scope>NUCLEOTIDE SEQUENCE</scope>
</reference>
<dbReference type="InterPro" id="IPR012296">
    <property type="entry name" value="Nuclease_put_TT1808"/>
</dbReference>
<dbReference type="SUPFAM" id="SSF52980">
    <property type="entry name" value="Restriction endonuclease-like"/>
    <property type="match status" value="1"/>
</dbReference>
<dbReference type="EMBL" id="FRYL01000014">
    <property type="protein sequence ID" value="SHO80607.1"/>
    <property type="molecule type" value="Genomic_DNA"/>
</dbReference>
<dbReference type="PANTHER" id="PTHR36558:SF1">
    <property type="entry name" value="RESTRICTION ENDONUCLEASE DOMAIN-CONTAINING PROTEIN-RELATED"/>
    <property type="match status" value="1"/>
</dbReference>
<dbReference type="Pfam" id="PF05685">
    <property type="entry name" value="Uma2"/>
    <property type="match status" value="1"/>
</dbReference>
<dbReference type="InterPro" id="IPR008538">
    <property type="entry name" value="Uma2"/>
</dbReference>
<dbReference type="PANTHER" id="PTHR36558">
    <property type="entry name" value="GLR1098 PROTEIN"/>
    <property type="match status" value="1"/>
</dbReference>
<protein>
    <recommendedName>
        <fullName evidence="1">Putative restriction endonuclease domain-containing protein</fullName>
    </recommendedName>
</protein>